<gene>
    <name evidence="8" type="primary">pkd2</name>
    <name evidence="8" type="ORF">SPIL2461_LOCUS15360</name>
</gene>
<evidence type="ECO:0000256" key="3">
    <source>
        <dbReference type="ARBA" id="ARBA00022989"/>
    </source>
</evidence>
<sequence length="1401" mass="158536">MERSQVGDLSATNEALRSALTSQFFEYTPVPRAFDDIKDERDVRNWLRWLCTSLEQAGNDQSYGNPLSLHLHNRVLPRAGACLDVASVSLSFRRVKLSSDSASTTTDRFSQLYPLTWMASTIAPGQDGGSVEETSTILAGNVSWVHTPSCSSCGDAGYQDAGGYLAMTTSSATGTFVHLVDQSQTFDVQPNEDVYHCDQRLLRSGSVTLDAFLSEPFFDPQLGSLTVEFQSYNANYQSLSRVNVFFQFSAAGGLSSHSLRADTIRLDVSHGWIHYFEYAYLILTCLYFFELVYRIGKGFPTYLRNFWCYVNACSIIGSISCFGLWYYYMPRLRDFQIGRQFEQPAEFQSRFETFSLYIVASSFATFTIYLRVLQFLSNTRSRVVLLLKTIMFSAGNMVVYILYIGVIFVGFFTFALTHFAPLSANFTDPWHTFVSTFSLFFGDLSVVNGFQAPLRVPFIWLFMFFFFFLSVQMFNAIINYSYNRVSEDMKAVFQREQYEQQLKRKKKGRSLWQIITSLRKPKPAEEQEDVEAVSAGVNAQTTAVVSDASALDEAVRQKVEEYRGRDTNKSAKDGICTAVAYTVMVACYIWFLYVNMRVEEKSSVRLVVNETVHALEVSSSMALGSVEPPPETWADIHAWPQAISWIQAGLPQLVFNSTSATSMALAVSAAEPVASEGTRCLRSWNCFVTGISANASRNIVRITQKRSKRLLNNGARHDSTPDDERFIGGIDNVTGKEVQQLLVNVSGFSQRIDPESSSNVAEDTNVQFQLALREQELCRSVAADTPGSYKKTGGIVCELDSDPVIFREQMDLMLSSEFFTTASATFVVELVAHNVNRDVLSYIIIKFVQTPAGEVKKDLRVYSLALFGWDVGVDKLEYFIGRLLPGVVYMILVTCFTIMLYREMQTEHTRRAVSLEGAGKGPGFLTTIYTFFVSDIFRPVDALSFLMSFWSFVLFIMWLVKEGELPQKLSADYGSIVDFASELTAQEREYNRISSANLLLIFVRPLRFIREDPRIQKINQTLKEARTDIFWFIVVLGIVLFACTLLSFVSFGPSFIKCADIFTAFIFCFSFIIGEFDFWSLYNANPTMAVLFFFPYLILVYCVFTNIFFAILDRFFVSADPPPIKFKRKLKPIFSKICRCIDWDDDFVMEGDPKAAKKDGPVSRAGRVAFTAKVIHNIRKGLDGEAGGQMSLSKPLREVCDMDDRLLGVVKWGKEEASSLVSEFQNLLAKKQNYKNEDVFIKQVVMKKVDQDEGRTRAEMEEAHRQMRYAAEVHEVMALRDQQTLAKYIWLLEQKIQKKMNDQHALKMEVHHLQEEMDRMRFTKEELRNQATGMGSTEAMPDDETNGLPNSDEEDMDELREGEVVAGALTADDPNAAMDHPMPRENPTTISMLNALNGHKA</sequence>
<feature type="transmembrane region" description="Helical" evidence="6">
    <location>
        <begin position="1029"/>
        <end position="1049"/>
    </location>
</feature>
<feature type="region of interest" description="Disordered" evidence="5">
    <location>
        <begin position="1332"/>
        <end position="1401"/>
    </location>
</feature>
<feature type="transmembrane region" description="Helical" evidence="6">
    <location>
        <begin position="575"/>
        <end position="593"/>
    </location>
</feature>
<proteinExistence type="predicted"/>
<reference evidence="8" key="1">
    <citation type="submission" date="2021-02" db="EMBL/GenBank/DDBJ databases">
        <authorList>
            <person name="Dougan E. K."/>
            <person name="Rhodes N."/>
            <person name="Thang M."/>
            <person name="Chan C."/>
        </authorList>
    </citation>
    <scope>NUCLEOTIDE SEQUENCE</scope>
</reference>
<feature type="domain" description="Polycystin cation channel PKD1/PKD2" evidence="7">
    <location>
        <begin position="275"/>
        <end position="485"/>
    </location>
</feature>
<dbReference type="EMBL" id="CAJNIZ010037335">
    <property type="protein sequence ID" value="CAE7570695.1"/>
    <property type="molecule type" value="Genomic_DNA"/>
</dbReference>
<evidence type="ECO:0000256" key="5">
    <source>
        <dbReference type="SAM" id="MobiDB-lite"/>
    </source>
</evidence>
<evidence type="ECO:0000259" key="7">
    <source>
        <dbReference type="Pfam" id="PF08016"/>
    </source>
</evidence>
<dbReference type="Pfam" id="PF08016">
    <property type="entry name" value="PKD_channel"/>
    <property type="match status" value="2"/>
</dbReference>
<dbReference type="InterPro" id="IPR051223">
    <property type="entry name" value="Polycystin"/>
</dbReference>
<feature type="transmembrane region" description="Helical" evidence="6">
    <location>
        <begin position="272"/>
        <end position="293"/>
    </location>
</feature>
<evidence type="ECO:0000256" key="6">
    <source>
        <dbReference type="SAM" id="Phobius"/>
    </source>
</evidence>
<evidence type="ECO:0000313" key="8">
    <source>
        <dbReference type="EMBL" id="CAE7570695.1"/>
    </source>
</evidence>
<dbReference type="Proteomes" id="UP000649617">
    <property type="component" value="Unassembled WGS sequence"/>
</dbReference>
<keyword evidence="4 6" id="KW-0472">Membrane</keyword>
<feature type="transmembrane region" description="Helical" evidence="6">
    <location>
        <begin position="883"/>
        <end position="901"/>
    </location>
</feature>
<name>A0A812UHA3_SYMPI</name>
<feature type="transmembrane region" description="Helical" evidence="6">
    <location>
        <begin position="458"/>
        <end position="480"/>
    </location>
</feature>
<feature type="transmembrane region" description="Helical" evidence="6">
    <location>
        <begin position="354"/>
        <end position="376"/>
    </location>
</feature>
<feature type="transmembrane region" description="Helical" evidence="6">
    <location>
        <begin position="305"/>
        <end position="328"/>
    </location>
</feature>
<dbReference type="InterPro" id="IPR013122">
    <property type="entry name" value="PKD1_2_channel"/>
</dbReference>
<accession>A0A812UHA3</accession>
<protein>
    <submittedName>
        <fullName evidence="8">Pkd2 protein</fullName>
    </submittedName>
</protein>
<feature type="transmembrane region" description="Helical" evidence="6">
    <location>
        <begin position="397"/>
        <end position="420"/>
    </location>
</feature>
<dbReference type="OrthoDB" id="300855at2759"/>
<feature type="transmembrane region" description="Helical" evidence="6">
    <location>
        <begin position="1088"/>
        <end position="1112"/>
    </location>
</feature>
<comment type="caution">
    <text evidence="8">The sequence shown here is derived from an EMBL/GenBank/DDBJ whole genome shotgun (WGS) entry which is preliminary data.</text>
</comment>
<dbReference type="PANTHER" id="PTHR10877">
    <property type="entry name" value="POLYCYSTIN FAMILY MEMBER"/>
    <property type="match status" value="1"/>
</dbReference>
<evidence type="ECO:0000256" key="2">
    <source>
        <dbReference type="ARBA" id="ARBA00022692"/>
    </source>
</evidence>
<feature type="transmembrane region" description="Helical" evidence="6">
    <location>
        <begin position="1061"/>
        <end position="1082"/>
    </location>
</feature>
<feature type="compositionally biased region" description="Acidic residues" evidence="5">
    <location>
        <begin position="1340"/>
        <end position="1360"/>
    </location>
</feature>
<dbReference type="PANTHER" id="PTHR10877:SF183">
    <property type="entry name" value="AT14535P-RELATED"/>
    <property type="match status" value="1"/>
</dbReference>
<feature type="domain" description="Polycystin cation channel PKD1/PKD2" evidence="7">
    <location>
        <begin position="933"/>
        <end position="1116"/>
    </location>
</feature>
<dbReference type="GO" id="GO:0016020">
    <property type="term" value="C:membrane"/>
    <property type="evidence" value="ECO:0007669"/>
    <property type="project" value="UniProtKB-SubCell"/>
</dbReference>
<evidence type="ECO:0000313" key="9">
    <source>
        <dbReference type="Proteomes" id="UP000649617"/>
    </source>
</evidence>
<organism evidence="8 9">
    <name type="scientific">Symbiodinium pilosum</name>
    <name type="common">Dinoflagellate</name>
    <dbReference type="NCBI Taxonomy" id="2952"/>
    <lineage>
        <taxon>Eukaryota</taxon>
        <taxon>Sar</taxon>
        <taxon>Alveolata</taxon>
        <taxon>Dinophyceae</taxon>
        <taxon>Suessiales</taxon>
        <taxon>Symbiodiniaceae</taxon>
        <taxon>Symbiodinium</taxon>
    </lineage>
</organism>
<comment type="subcellular location">
    <subcellularLocation>
        <location evidence="1">Membrane</location>
        <topology evidence="1">Multi-pass membrane protein</topology>
    </subcellularLocation>
</comment>
<keyword evidence="2 6" id="KW-0812">Transmembrane</keyword>
<keyword evidence="3 6" id="KW-1133">Transmembrane helix</keyword>
<evidence type="ECO:0000256" key="1">
    <source>
        <dbReference type="ARBA" id="ARBA00004141"/>
    </source>
</evidence>
<keyword evidence="9" id="KW-1185">Reference proteome</keyword>
<feature type="transmembrane region" description="Helical" evidence="6">
    <location>
        <begin position="942"/>
        <end position="960"/>
    </location>
</feature>
<evidence type="ECO:0000256" key="4">
    <source>
        <dbReference type="ARBA" id="ARBA00023136"/>
    </source>
</evidence>